<dbReference type="WBParaSite" id="GPLIN_000594600">
    <property type="protein sequence ID" value="GPLIN_000594600"/>
    <property type="gene ID" value="GPLIN_000594600"/>
</dbReference>
<dbReference type="GO" id="GO:0001664">
    <property type="term" value="F:G protein-coupled receptor binding"/>
    <property type="evidence" value="ECO:0007669"/>
    <property type="project" value="TreeGrafter"/>
</dbReference>
<evidence type="ECO:0000313" key="12">
    <source>
        <dbReference type="WBParaSite" id="GPLIN_000594600"/>
    </source>
</evidence>
<evidence type="ECO:0000256" key="3">
    <source>
        <dbReference type="ARBA" id="ARBA00022741"/>
    </source>
</evidence>
<dbReference type="Gene3D" id="3.40.50.300">
    <property type="entry name" value="P-loop containing nucleotide triphosphate hydrolases"/>
    <property type="match status" value="1"/>
</dbReference>
<dbReference type="GO" id="GO:0031683">
    <property type="term" value="F:G-protein beta/gamma-subunit complex binding"/>
    <property type="evidence" value="ECO:0007669"/>
    <property type="project" value="InterPro"/>
</dbReference>
<evidence type="ECO:0000256" key="5">
    <source>
        <dbReference type="ARBA" id="ARBA00023134"/>
    </source>
</evidence>
<protein>
    <submittedName>
        <fullName evidence="12">Guanine nucleotide-binding protein subunit alpha</fullName>
    </submittedName>
</protein>
<evidence type="ECO:0000256" key="1">
    <source>
        <dbReference type="ARBA" id="ARBA00022707"/>
    </source>
</evidence>
<keyword evidence="8" id="KW-0449">Lipoprotein</keyword>
<dbReference type="SMART" id="SM00275">
    <property type="entry name" value="G_alpha"/>
    <property type="match status" value="1"/>
</dbReference>
<dbReference type="GO" id="GO:0046872">
    <property type="term" value="F:metal ion binding"/>
    <property type="evidence" value="ECO:0007669"/>
    <property type="project" value="UniProtKB-KW"/>
</dbReference>
<reference evidence="12" key="2">
    <citation type="submission" date="2016-06" db="UniProtKB">
        <authorList>
            <consortium name="WormBaseParasite"/>
        </authorList>
    </citation>
    <scope>IDENTIFICATION</scope>
</reference>
<evidence type="ECO:0000256" key="2">
    <source>
        <dbReference type="ARBA" id="ARBA00022723"/>
    </source>
</evidence>
<sequence length="455" mass="52307">MFGFGRFNVLYDAENDSQGRRGEGSNKQNGGFGRDGGNKLRRAKKEKKDDPRQRRVQSTIESALAFLEQQEGHDNERNVASLDLSAIVCRINSYVLMLPAPGPEDGILFLKQGTDFNFCKQFVETIQYGADFFKGMIVKNFTVFERGFFNILFKHLAKTPFPQKVVPLLSFRLPLTLPWPHTNYLTEVPRHMEPKVLRKRDLLHPAKIECEVSDLSWPGSGSEIIAASKFILDNGFAFVGAPPSPSEPAEVLRATTQPLRTFDAHSSGTGARVMYKLRNEPTNTTFYVKMWLIDVGGQKTERRKWIHCFDSVSAILYVVSLSCYDQFMEEDPSINRMKDSIELFRAMFFNQFLIRSSFILFFNKKDLFEKKLRHVPLHKFYPTFEDRTKNITDDDQYAEAVEFMKKLFMDVNKPEKNRHIYAHITNATDTMNIEFVFGATCDIVLQNNLTRSGMT</sequence>
<proteinExistence type="predicted"/>
<dbReference type="InterPro" id="IPR001019">
    <property type="entry name" value="Gprotein_alpha_su"/>
</dbReference>
<evidence type="ECO:0000256" key="7">
    <source>
        <dbReference type="ARBA" id="ARBA00023224"/>
    </source>
</evidence>
<evidence type="ECO:0000256" key="9">
    <source>
        <dbReference type="PIRSR" id="PIRSR601019-1"/>
    </source>
</evidence>
<dbReference type="InterPro" id="IPR027417">
    <property type="entry name" value="P-loop_NTPase"/>
</dbReference>
<feature type="region of interest" description="Disordered" evidence="10">
    <location>
        <begin position="15"/>
        <end position="54"/>
    </location>
</feature>
<keyword evidence="1" id="KW-0519">Myristate</keyword>
<keyword evidence="6" id="KW-0564">Palmitate</keyword>
<dbReference type="GO" id="GO:0003924">
    <property type="term" value="F:GTPase activity"/>
    <property type="evidence" value="ECO:0007669"/>
    <property type="project" value="InterPro"/>
</dbReference>
<dbReference type="FunFam" id="3.40.50.300:FF:003800">
    <property type="entry name" value="Guanine nucleotide-binding protein G(k) subunit alpha"/>
    <property type="match status" value="1"/>
</dbReference>
<dbReference type="GO" id="GO:0005525">
    <property type="term" value="F:GTP binding"/>
    <property type="evidence" value="ECO:0007669"/>
    <property type="project" value="UniProtKB-KW"/>
</dbReference>
<dbReference type="SUPFAM" id="SSF52540">
    <property type="entry name" value="P-loop containing nucleoside triphosphate hydrolases"/>
    <property type="match status" value="1"/>
</dbReference>
<keyword evidence="7" id="KW-0807">Transducer</keyword>
<dbReference type="PRINTS" id="PR00318">
    <property type="entry name" value="GPROTEINA"/>
</dbReference>
<evidence type="ECO:0000256" key="10">
    <source>
        <dbReference type="SAM" id="MobiDB-lite"/>
    </source>
</evidence>
<keyword evidence="4" id="KW-0460">Magnesium</keyword>
<evidence type="ECO:0000256" key="6">
    <source>
        <dbReference type="ARBA" id="ARBA00023139"/>
    </source>
</evidence>
<dbReference type="GO" id="GO:0005834">
    <property type="term" value="C:heterotrimeric G-protein complex"/>
    <property type="evidence" value="ECO:0007669"/>
    <property type="project" value="TreeGrafter"/>
</dbReference>
<dbReference type="Proteomes" id="UP000050741">
    <property type="component" value="Unassembled WGS sequence"/>
</dbReference>
<keyword evidence="11" id="KW-1185">Reference proteome</keyword>
<keyword evidence="5 9" id="KW-0342">GTP-binding</keyword>
<dbReference type="PANTHER" id="PTHR10218:SF302">
    <property type="entry name" value="GUANINE NUCLEOTIDE-BINDING PROTEIN ALPHA-5 SUBUNIT"/>
    <property type="match status" value="1"/>
</dbReference>
<evidence type="ECO:0000313" key="11">
    <source>
        <dbReference type="Proteomes" id="UP000050741"/>
    </source>
</evidence>
<reference evidence="11" key="1">
    <citation type="submission" date="2014-05" db="EMBL/GenBank/DDBJ databases">
        <title>The genome and life-stage specific transcriptomes of Globodera pallida elucidate key aspects of plant parasitism by a cyst nematode.</title>
        <authorList>
            <person name="Cotton J.A."/>
            <person name="Lilley C.J."/>
            <person name="Jones L.M."/>
            <person name="Kikuchi T."/>
            <person name="Reid A.J."/>
            <person name="Thorpe P."/>
            <person name="Tsai I.J."/>
            <person name="Beasley H."/>
            <person name="Blok V."/>
            <person name="Cock P.J.A."/>
            <person name="Van den Akker S.E."/>
            <person name="Holroyd N."/>
            <person name="Hunt M."/>
            <person name="Mantelin S."/>
            <person name="Naghra H."/>
            <person name="Pain A."/>
            <person name="Palomares-Rius J.E."/>
            <person name="Zarowiecki M."/>
            <person name="Berriman M."/>
            <person name="Jones J.T."/>
            <person name="Urwin P.E."/>
        </authorList>
    </citation>
    <scope>NUCLEOTIDE SEQUENCE [LARGE SCALE GENOMIC DNA]</scope>
    <source>
        <strain evidence="11">Lindley</strain>
    </source>
</reference>
<accession>A0A183BZA5</accession>
<dbReference type="GO" id="GO:0005737">
    <property type="term" value="C:cytoplasm"/>
    <property type="evidence" value="ECO:0007669"/>
    <property type="project" value="TreeGrafter"/>
</dbReference>
<name>A0A183BZA5_GLOPA</name>
<feature type="binding site" evidence="9">
    <location>
        <begin position="363"/>
        <end position="366"/>
    </location>
    <ligand>
        <name>GTP</name>
        <dbReference type="ChEBI" id="CHEBI:37565"/>
    </ligand>
</feature>
<keyword evidence="3 9" id="KW-0547">Nucleotide-binding</keyword>
<evidence type="ECO:0000256" key="8">
    <source>
        <dbReference type="ARBA" id="ARBA00023288"/>
    </source>
</evidence>
<feature type="binding site" evidence="9">
    <location>
        <begin position="294"/>
        <end position="298"/>
    </location>
    <ligand>
        <name>GTP</name>
        <dbReference type="ChEBI" id="CHEBI:37565"/>
    </ligand>
</feature>
<dbReference type="Pfam" id="PF00503">
    <property type="entry name" value="G-alpha"/>
    <property type="match status" value="1"/>
</dbReference>
<keyword evidence="2" id="KW-0479">Metal-binding</keyword>
<dbReference type="PANTHER" id="PTHR10218">
    <property type="entry name" value="GTP-BINDING PROTEIN ALPHA SUBUNIT"/>
    <property type="match status" value="1"/>
</dbReference>
<dbReference type="PROSITE" id="PS51882">
    <property type="entry name" value="G_ALPHA"/>
    <property type="match status" value="1"/>
</dbReference>
<organism evidence="11 12">
    <name type="scientific">Globodera pallida</name>
    <name type="common">Potato cyst nematode worm</name>
    <name type="synonym">Heterodera pallida</name>
    <dbReference type="NCBI Taxonomy" id="36090"/>
    <lineage>
        <taxon>Eukaryota</taxon>
        <taxon>Metazoa</taxon>
        <taxon>Ecdysozoa</taxon>
        <taxon>Nematoda</taxon>
        <taxon>Chromadorea</taxon>
        <taxon>Rhabditida</taxon>
        <taxon>Tylenchina</taxon>
        <taxon>Tylenchomorpha</taxon>
        <taxon>Tylenchoidea</taxon>
        <taxon>Heteroderidae</taxon>
        <taxon>Heteroderinae</taxon>
        <taxon>Globodera</taxon>
    </lineage>
</organism>
<feature type="binding site" evidence="9">
    <location>
        <position position="427"/>
    </location>
    <ligand>
        <name>GTP</name>
        <dbReference type="ChEBI" id="CHEBI:37565"/>
    </ligand>
</feature>
<dbReference type="AlphaFoldDB" id="A0A183BZA5"/>
<evidence type="ECO:0000256" key="4">
    <source>
        <dbReference type="ARBA" id="ARBA00022842"/>
    </source>
</evidence>
<dbReference type="GO" id="GO:0007188">
    <property type="term" value="P:adenylate cyclase-modulating G protein-coupled receptor signaling pathway"/>
    <property type="evidence" value="ECO:0007669"/>
    <property type="project" value="TreeGrafter"/>
</dbReference>